<reference evidence="1 2" key="1">
    <citation type="submission" date="2018-10" db="EMBL/GenBank/DDBJ databases">
        <title>Natrarchaeobius chitinivorans gen. nov., sp. nov., and Natrarchaeobius haloalkaliphilus sp. nov., alkaliphilic, chitin-utilizing haloarchaea from hypersaline alkaline lakes.</title>
        <authorList>
            <person name="Sorokin D.Y."/>
            <person name="Elcheninov A.G."/>
            <person name="Kostrikina N.A."/>
            <person name="Bale N.J."/>
            <person name="Sinninghe Damste J.S."/>
            <person name="Khijniak T.V."/>
            <person name="Kublanov I.V."/>
            <person name="Toshchakov S.V."/>
        </authorList>
    </citation>
    <scope>NUCLEOTIDE SEQUENCE [LARGE SCALE GENOMIC DNA]</scope>
    <source>
        <strain evidence="1 2">AArcht-Sl</strain>
    </source>
</reference>
<dbReference type="AlphaFoldDB" id="A0A3N6LX26"/>
<proteinExistence type="predicted"/>
<comment type="caution">
    <text evidence="1">The sequence shown here is derived from an EMBL/GenBank/DDBJ whole genome shotgun (WGS) entry which is preliminary data.</text>
</comment>
<evidence type="ECO:0000313" key="2">
    <source>
        <dbReference type="Proteomes" id="UP000273828"/>
    </source>
</evidence>
<dbReference type="EMBL" id="REFY01000008">
    <property type="protein sequence ID" value="RQG86157.1"/>
    <property type="molecule type" value="Genomic_DNA"/>
</dbReference>
<protein>
    <submittedName>
        <fullName evidence="1">Uncharacterized protein</fullName>
    </submittedName>
</protein>
<name>A0A3N6LX26_9EURY</name>
<evidence type="ECO:0000313" key="1">
    <source>
        <dbReference type="EMBL" id="RQG86157.1"/>
    </source>
</evidence>
<keyword evidence="2" id="KW-1185">Reference proteome</keyword>
<gene>
    <name evidence="1" type="ORF">EA462_16935</name>
</gene>
<organism evidence="1 2">
    <name type="scientific">Natrarchaeobius halalkaliphilus</name>
    <dbReference type="NCBI Taxonomy" id="1679091"/>
    <lineage>
        <taxon>Archaea</taxon>
        <taxon>Methanobacteriati</taxon>
        <taxon>Methanobacteriota</taxon>
        <taxon>Stenosarchaea group</taxon>
        <taxon>Halobacteria</taxon>
        <taxon>Halobacteriales</taxon>
        <taxon>Natrialbaceae</taxon>
        <taxon>Natrarchaeobius</taxon>
    </lineage>
</organism>
<accession>A0A3N6LX26</accession>
<dbReference type="Proteomes" id="UP000273828">
    <property type="component" value="Unassembled WGS sequence"/>
</dbReference>
<sequence>MGAKHDITTSRHLSIVAAKPGLRGRSVGFRIEHTAGVGCGITQKHARRNSVFLSYKVTNGIRSPR</sequence>